<dbReference type="InterPro" id="IPR011701">
    <property type="entry name" value="MFS"/>
</dbReference>
<feature type="transmembrane region" description="Helical" evidence="7">
    <location>
        <begin position="189"/>
        <end position="212"/>
    </location>
</feature>
<feature type="region of interest" description="Disordered" evidence="6">
    <location>
        <begin position="1"/>
        <end position="32"/>
    </location>
</feature>
<dbReference type="Pfam" id="PF07690">
    <property type="entry name" value="MFS_1"/>
    <property type="match status" value="1"/>
</dbReference>
<keyword evidence="5 7" id="KW-0472">Membrane</keyword>
<feature type="compositionally biased region" description="Pro residues" evidence="6">
    <location>
        <begin position="10"/>
        <end position="20"/>
    </location>
</feature>
<feature type="transmembrane region" description="Helical" evidence="7">
    <location>
        <begin position="503"/>
        <end position="526"/>
    </location>
</feature>
<evidence type="ECO:0000256" key="1">
    <source>
        <dbReference type="ARBA" id="ARBA00004141"/>
    </source>
</evidence>
<feature type="transmembrane region" description="Helical" evidence="7">
    <location>
        <begin position="65"/>
        <end position="90"/>
    </location>
</feature>
<dbReference type="PANTHER" id="PTHR23501">
    <property type="entry name" value="MAJOR FACILITATOR SUPERFAMILY"/>
    <property type="match status" value="1"/>
</dbReference>
<organism evidence="9 10">
    <name type="scientific">Purpureocillium lilacinum</name>
    <name type="common">Paecilomyces lilacinus</name>
    <dbReference type="NCBI Taxonomy" id="33203"/>
    <lineage>
        <taxon>Eukaryota</taxon>
        <taxon>Fungi</taxon>
        <taxon>Dikarya</taxon>
        <taxon>Ascomycota</taxon>
        <taxon>Pezizomycotina</taxon>
        <taxon>Sordariomycetes</taxon>
        <taxon>Hypocreomycetidae</taxon>
        <taxon>Hypocreales</taxon>
        <taxon>Ophiocordycipitaceae</taxon>
        <taxon>Purpureocillium</taxon>
    </lineage>
</organism>
<comment type="subcellular location">
    <subcellularLocation>
        <location evidence="1">Membrane</location>
        <topology evidence="1">Multi-pass membrane protein</topology>
    </subcellularLocation>
</comment>
<gene>
    <name evidence="9" type="ORF">Purlil1_6753</name>
</gene>
<evidence type="ECO:0000256" key="2">
    <source>
        <dbReference type="ARBA" id="ARBA00007520"/>
    </source>
</evidence>
<dbReference type="InterPro" id="IPR036259">
    <property type="entry name" value="MFS_trans_sf"/>
</dbReference>
<feature type="compositionally biased region" description="Low complexity" evidence="6">
    <location>
        <begin position="620"/>
        <end position="629"/>
    </location>
</feature>
<evidence type="ECO:0000256" key="4">
    <source>
        <dbReference type="ARBA" id="ARBA00022989"/>
    </source>
</evidence>
<feature type="transmembrane region" description="Helical" evidence="7">
    <location>
        <begin position="308"/>
        <end position="328"/>
    </location>
</feature>
<feature type="transmembrane region" description="Helical" evidence="7">
    <location>
        <begin position="102"/>
        <end position="120"/>
    </location>
</feature>
<dbReference type="Proteomes" id="UP001287286">
    <property type="component" value="Unassembled WGS sequence"/>
</dbReference>
<dbReference type="Gene3D" id="1.20.1250.20">
    <property type="entry name" value="MFS general substrate transporter like domains"/>
    <property type="match status" value="1"/>
</dbReference>
<feature type="transmembrane region" description="Helical" evidence="7">
    <location>
        <begin position="282"/>
        <end position="302"/>
    </location>
</feature>
<feature type="domain" description="Major facilitator superfamily (MFS) profile" evidence="8">
    <location>
        <begin position="67"/>
        <end position="531"/>
    </location>
</feature>
<feature type="transmembrane region" description="Helical" evidence="7">
    <location>
        <begin position="438"/>
        <end position="457"/>
    </location>
</feature>
<dbReference type="CDD" id="cd17502">
    <property type="entry name" value="MFS_Azr1_MDR_like"/>
    <property type="match status" value="1"/>
</dbReference>
<keyword evidence="3 7" id="KW-0812">Transmembrane</keyword>
<feature type="transmembrane region" description="Helical" evidence="7">
    <location>
        <begin position="383"/>
        <end position="403"/>
    </location>
</feature>
<evidence type="ECO:0000313" key="10">
    <source>
        <dbReference type="Proteomes" id="UP001287286"/>
    </source>
</evidence>
<dbReference type="EMBL" id="JAWRVI010000022">
    <property type="protein sequence ID" value="KAK4088900.1"/>
    <property type="molecule type" value="Genomic_DNA"/>
</dbReference>
<evidence type="ECO:0000256" key="5">
    <source>
        <dbReference type="ARBA" id="ARBA00023136"/>
    </source>
</evidence>
<dbReference type="PROSITE" id="PS50850">
    <property type="entry name" value="MFS"/>
    <property type="match status" value="1"/>
</dbReference>
<feature type="transmembrane region" description="Helical" evidence="7">
    <location>
        <begin position="578"/>
        <end position="599"/>
    </location>
</feature>
<dbReference type="PANTHER" id="PTHR23501:SF193">
    <property type="entry name" value="MULTIDRUG TRANSPORTER, PUTATIVE (AFU_ORTHOLOGUE AFUA_8G00940)-RELATED"/>
    <property type="match status" value="1"/>
</dbReference>
<feature type="transmembrane region" description="Helical" evidence="7">
    <location>
        <begin position="349"/>
        <end position="371"/>
    </location>
</feature>
<dbReference type="SUPFAM" id="SSF103473">
    <property type="entry name" value="MFS general substrate transporter"/>
    <property type="match status" value="1"/>
</dbReference>
<sequence>MEKDEKLPPAGAPQPQPQPPLGDDAAKHTDASDLTLDSDLETAVEGVTPASRDDERKYLAGVQMWLVMSSLITASFLVLLDNAIVATAIPKITSQFHSLEDISWYGSAFQLASAAIQPLVGKIYTQFRLKHVYLAFFFIFELGSLICGVATSSTMLIVGRAVAGIGVAGVFAGALIIIGVAVRPEQRAFLTGICIGCAQLGIVIGPLIGGALTEKVSWRWYSRHDENSRKKRRSPLSPLGFYINLPLGAIVLGGTLFVTIADQTTIRPVRDVLPTLHRSLDLVGFLLLSPSAVMLLLALQWGGSVHTWSSATIIGLFCGAGVLFLVFVAWEWRKGPDALIPTPVVRNRVVVAACLVAMTVMGATFLTSYWMPVYFQTVRGKSPLTSGVYMLPNILPSLVFGVLTGFLSKYLGLTATHSSFPVPVILMDTAWMFGKVGYYLPFAVAGGALTSVATGLLSTLRPDSSTGHWVGFQVLLGAARGLVQQTSFIAIPHATTPALVPTAMSMSIFCQYMGGAVFLSLANVIFSSSLRSELPIEAPGVDPRLIVEAGAYAVRDVGIPAELLPGVLRAYCTSVNRVFYLASAVSVLLFVTACCSGWVDTRKKNEANDGSGSGSGSGSGESSEGQSVSEKTEAKNGL</sequence>
<keyword evidence="10" id="KW-1185">Reference proteome</keyword>
<reference evidence="9 10" key="1">
    <citation type="journal article" date="2024" name="Microbiol. Resour. Announc.">
        <title>Genome annotations for the ascomycete fungi Trichoderma harzianum, Trichoderma aggressivum, and Purpureocillium lilacinum.</title>
        <authorList>
            <person name="Beijen E.P.W."/>
            <person name="Ohm R.A."/>
        </authorList>
    </citation>
    <scope>NUCLEOTIDE SEQUENCE [LARGE SCALE GENOMIC DNA]</scope>
    <source>
        <strain evidence="9 10">CBS 150709</strain>
    </source>
</reference>
<feature type="region of interest" description="Disordered" evidence="6">
    <location>
        <begin position="602"/>
        <end position="638"/>
    </location>
</feature>
<accession>A0ABR0BY49</accession>
<evidence type="ECO:0000256" key="6">
    <source>
        <dbReference type="SAM" id="MobiDB-lite"/>
    </source>
</evidence>
<evidence type="ECO:0000256" key="7">
    <source>
        <dbReference type="SAM" id="Phobius"/>
    </source>
</evidence>
<evidence type="ECO:0000259" key="8">
    <source>
        <dbReference type="PROSITE" id="PS50850"/>
    </source>
</evidence>
<evidence type="ECO:0000313" key="9">
    <source>
        <dbReference type="EMBL" id="KAK4088900.1"/>
    </source>
</evidence>
<dbReference type="InterPro" id="IPR020846">
    <property type="entry name" value="MFS_dom"/>
</dbReference>
<keyword evidence="4 7" id="KW-1133">Transmembrane helix</keyword>
<name>A0ABR0BY49_PURLI</name>
<proteinExistence type="inferred from homology"/>
<feature type="transmembrane region" description="Helical" evidence="7">
    <location>
        <begin position="132"/>
        <end position="151"/>
    </location>
</feature>
<protein>
    <recommendedName>
        <fullName evidence="8">Major facilitator superfamily (MFS) profile domain-containing protein</fullName>
    </recommendedName>
</protein>
<comment type="similarity">
    <text evidence="2">Belongs to the major facilitator superfamily. TCR/Tet family.</text>
</comment>
<feature type="transmembrane region" description="Helical" evidence="7">
    <location>
        <begin position="157"/>
        <end position="182"/>
    </location>
</feature>
<feature type="transmembrane region" description="Helical" evidence="7">
    <location>
        <begin position="239"/>
        <end position="261"/>
    </location>
</feature>
<evidence type="ECO:0000256" key="3">
    <source>
        <dbReference type="ARBA" id="ARBA00022692"/>
    </source>
</evidence>
<comment type="caution">
    <text evidence="9">The sequence shown here is derived from an EMBL/GenBank/DDBJ whole genome shotgun (WGS) entry which is preliminary data.</text>
</comment>